<name>A0ABU9NVS4_9ENTR</name>
<reference evidence="1 2" key="1">
    <citation type="submission" date="2024-04" db="EMBL/GenBank/DDBJ databases">
        <title>Draft genome assemblies of urinary isolates.</title>
        <authorList>
            <person name="Appleberry H."/>
            <person name="Kula A."/>
            <person name="Wolfe A.J."/>
            <person name="Putonti C."/>
        </authorList>
    </citation>
    <scope>NUCLEOTIDE SEQUENCE [LARGE SCALE GENOMIC DNA]</scope>
    <source>
        <strain evidence="1 2">UMB12529</strain>
    </source>
</reference>
<evidence type="ECO:0000313" key="1">
    <source>
        <dbReference type="EMBL" id="MEM0622833.1"/>
    </source>
</evidence>
<comment type="caution">
    <text evidence="1">The sequence shown here is derived from an EMBL/GenBank/DDBJ whole genome shotgun (WGS) entry which is preliminary data.</text>
</comment>
<evidence type="ECO:0000313" key="2">
    <source>
        <dbReference type="Proteomes" id="UP001458070"/>
    </source>
</evidence>
<dbReference type="PANTHER" id="PTHR39639">
    <property type="entry name" value="CHROMOSOME 16, WHOLE GENOME SHOTGUN SEQUENCE"/>
    <property type="match status" value="1"/>
</dbReference>
<dbReference type="PANTHER" id="PTHR39639:SF1">
    <property type="entry name" value="DUF262 DOMAIN-CONTAINING PROTEIN"/>
    <property type="match status" value="1"/>
</dbReference>
<dbReference type="EMBL" id="JBCGEM010000002">
    <property type="protein sequence ID" value="MEM0622833.1"/>
    <property type="molecule type" value="Genomic_DNA"/>
</dbReference>
<dbReference type="Proteomes" id="UP001458070">
    <property type="component" value="Unassembled WGS sequence"/>
</dbReference>
<protein>
    <submittedName>
        <fullName evidence="1">DUF262 domain-containing protein</fullName>
    </submittedName>
</protein>
<gene>
    <name evidence="1" type="ORF">AAFL32_02860</name>
</gene>
<sequence>MMDYNEFDRSFRYRKTTQSIPSLLEGLRSNRIQCDPMFAYSKSWSNISKSTFIESILVGMPAEDILCEENNYGELFVLDGVQRLMCLQDFFNDEFKLQGLKLIPSLEGHYYSQLPYGQTSVFHNRTELGITIISYDTDAILKFEFFKRVHSDSYRFPVQLARNYAFREHLYFIRDLQDASRNHLAPREQHSYRFSVETSKATHRGVSEFDELYLALCCASLVYHNRMPPSNIRYPGRFSDLLDETAIYLQRTPSDFFPLKEVVLNTLSRVNMSLGSTILFTDFPRRGYHSYLGNEILLDSDSVIACFIDGLKDRNINLEDLESRRIGYRNNRSPQSFFNDIFN</sequence>
<dbReference type="RefSeq" id="WP_139110623.1">
    <property type="nucleotide sequence ID" value="NZ_CABGKG010000009.1"/>
</dbReference>
<proteinExistence type="predicted"/>
<organism evidence="1 2">
    <name type="scientific">Klebsiella grimontii</name>
    <dbReference type="NCBI Taxonomy" id="2058152"/>
    <lineage>
        <taxon>Bacteria</taxon>
        <taxon>Pseudomonadati</taxon>
        <taxon>Pseudomonadota</taxon>
        <taxon>Gammaproteobacteria</taxon>
        <taxon>Enterobacterales</taxon>
        <taxon>Enterobacteriaceae</taxon>
        <taxon>Klebsiella/Raoultella group</taxon>
        <taxon>Klebsiella</taxon>
    </lineage>
</organism>
<accession>A0ABU9NVS4</accession>
<keyword evidence="2" id="KW-1185">Reference proteome</keyword>